<evidence type="ECO:0000259" key="5">
    <source>
        <dbReference type="PROSITE" id="PS50931"/>
    </source>
</evidence>
<dbReference type="PANTHER" id="PTHR30126:SF39">
    <property type="entry name" value="HTH-TYPE TRANSCRIPTIONAL REGULATOR CYSL"/>
    <property type="match status" value="1"/>
</dbReference>
<dbReference type="Gene3D" id="1.10.10.10">
    <property type="entry name" value="Winged helix-like DNA-binding domain superfamily/Winged helix DNA-binding domain"/>
    <property type="match status" value="1"/>
</dbReference>
<evidence type="ECO:0000256" key="4">
    <source>
        <dbReference type="ARBA" id="ARBA00023163"/>
    </source>
</evidence>
<dbReference type="RefSeq" id="WP_131993884.1">
    <property type="nucleotide sequence ID" value="NZ_SMGK01000002.1"/>
</dbReference>
<proteinExistence type="inferred from homology"/>
<evidence type="ECO:0000256" key="3">
    <source>
        <dbReference type="ARBA" id="ARBA00023125"/>
    </source>
</evidence>
<keyword evidence="7" id="KW-1185">Reference proteome</keyword>
<keyword evidence="3 6" id="KW-0238">DNA-binding</keyword>
<name>A0A4R1L6M2_9BACT</name>
<comment type="caution">
    <text evidence="6">The sequence shown here is derived from an EMBL/GenBank/DDBJ whole genome shotgun (WGS) entry which is preliminary data.</text>
</comment>
<dbReference type="InterPro" id="IPR000847">
    <property type="entry name" value="LysR_HTH_N"/>
</dbReference>
<dbReference type="Proteomes" id="UP000295210">
    <property type="component" value="Unassembled WGS sequence"/>
</dbReference>
<dbReference type="PROSITE" id="PS50931">
    <property type="entry name" value="HTH_LYSR"/>
    <property type="match status" value="1"/>
</dbReference>
<gene>
    <name evidence="6" type="ORF">C7378_1408</name>
</gene>
<dbReference type="Gene3D" id="3.40.190.10">
    <property type="entry name" value="Periplasmic binding protein-like II"/>
    <property type="match status" value="2"/>
</dbReference>
<keyword evidence="4" id="KW-0804">Transcription</keyword>
<accession>A0A4R1L6M2</accession>
<dbReference type="PRINTS" id="PR00039">
    <property type="entry name" value="HTHLYSR"/>
</dbReference>
<dbReference type="SUPFAM" id="SSF53850">
    <property type="entry name" value="Periplasmic binding protein-like II"/>
    <property type="match status" value="1"/>
</dbReference>
<dbReference type="Pfam" id="PF03466">
    <property type="entry name" value="LysR_substrate"/>
    <property type="match status" value="1"/>
</dbReference>
<dbReference type="GO" id="GO:0003700">
    <property type="term" value="F:DNA-binding transcription factor activity"/>
    <property type="evidence" value="ECO:0007669"/>
    <property type="project" value="InterPro"/>
</dbReference>
<evidence type="ECO:0000313" key="6">
    <source>
        <dbReference type="EMBL" id="TCK73794.1"/>
    </source>
</evidence>
<dbReference type="FunFam" id="1.10.10.10:FF:000001">
    <property type="entry name" value="LysR family transcriptional regulator"/>
    <property type="match status" value="1"/>
</dbReference>
<evidence type="ECO:0000256" key="1">
    <source>
        <dbReference type="ARBA" id="ARBA00009437"/>
    </source>
</evidence>
<dbReference type="InterPro" id="IPR005119">
    <property type="entry name" value="LysR_subst-bd"/>
</dbReference>
<evidence type="ECO:0000313" key="7">
    <source>
        <dbReference type="Proteomes" id="UP000295210"/>
    </source>
</evidence>
<sequence length="321" mass="35123">MENFRLRVFRLVAETLNFRRAAEELHLTQPAVTAQIKALEDSLGIALFDRIGRSISLTPAGSTLLQYVRRIESITNEAVAALAPFGGQEGVDISIGASHTVAVYLLPQILPELLREWPTLHVHVVGGSTNEVLAALTNHQVSIGLIEAPAFRPDLKIEPFMEDELALIVRPDHKWAKKTLLRAAELVQEPILLREPGSGMRRFVEEYLERNGVLRKQLRTTVDVNSTEAIICAVEAGLGVGFVPWLALDKALKLGTINTVALENGPIKRQMSTALLTGPEPKGPVALLIQQLRSAAAQLKLKTPRFPRETAATARVEVAAN</sequence>
<evidence type="ECO:0000256" key="2">
    <source>
        <dbReference type="ARBA" id="ARBA00023015"/>
    </source>
</evidence>
<feature type="domain" description="HTH lysR-type" evidence="5">
    <location>
        <begin position="1"/>
        <end position="58"/>
    </location>
</feature>
<dbReference type="EMBL" id="SMGK01000002">
    <property type="protein sequence ID" value="TCK73794.1"/>
    <property type="molecule type" value="Genomic_DNA"/>
</dbReference>
<keyword evidence="2" id="KW-0805">Transcription regulation</keyword>
<reference evidence="6 7" key="1">
    <citation type="submission" date="2019-03" db="EMBL/GenBank/DDBJ databases">
        <title>Genomic Encyclopedia of Type Strains, Phase IV (KMG-IV): sequencing the most valuable type-strain genomes for metagenomic binning, comparative biology and taxonomic classification.</title>
        <authorList>
            <person name="Goeker M."/>
        </authorList>
    </citation>
    <scope>NUCLEOTIDE SEQUENCE [LARGE SCALE GENOMIC DNA]</scope>
    <source>
        <strain evidence="6 7">DSM 103428</strain>
    </source>
</reference>
<dbReference type="InterPro" id="IPR036388">
    <property type="entry name" value="WH-like_DNA-bd_sf"/>
</dbReference>
<organism evidence="6 7">
    <name type="scientific">Acidipila rosea</name>
    <dbReference type="NCBI Taxonomy" id="768535"/>
    <lineage>
        <taxon>Bacteria</taxon>
        <taxon>Pseudomonadati</taxon>
        <taxon>Acidobacteriota</taxon>
        <taxon>Terriglobia</taxon>
        <taxon>Terriglobales</taxon>
        <taxon>Acidobacteriaceae</taxon>
        <taxon>Acidipila</taxon>
    </lineage>
</organism>
<dbReference type="PANTHER" id="PTHR30126">
    <property type="entry name" value="HTH-TYPE TRANSCRIPTIONAL REGULATOR"/>
    <property type="match status" value="1"/>
</dbReference>
<protein>
    <submittedName>
        <fullName evidence="6">DNA-binding transcriptional LysR family regulator</fullName>
    </submittedName>
</protein>
<comment type="similarity">
    <text evidence="1">Belongs to the LysR transcriptional regulatory family.</text>
</comment>
<dbReference type="GO" id="GO:0000976">
    <property type="term" value="F:transcription cis-regulatory region binding"/>
    <property type="evidence" value="ECO:0007669"/>
    <property type="project" value="TreeGrafter"/>
</dbReference>
<dbReference type="Pfam" id="PF00126">
    <property type="entry name" value="HTH_1"/>
    <property type="match status" value="1"/>
</dbReference>
<dbReference type="OrthoDB" id="9785745at2"/>
<dbReference type="AlphaFoldDB" id="A0A4R1L6M2"/>
<dbReference type="InterPro" id="IPR036390">
    <property type="entry name" value="WH_DNA-bd_sf"/>
</dbReference>
<dbReference type="SUPFAM" id="SSF46785">
    <property type="entry name" value="Winged helix' DNA-binding domain"/>
    <property type="match status" value="1"/>
</dbReference>